<dbReference type="InterPro" id="IPR011055">
    <property type="entry name" value="Dup_hybrid_motif"/>
</dbReference>
<protein>
    <submittedName>
        <fullName evidence="3">Peptidase M23</fullName>
    </submittedName>
</protein>
<dbReference type="InterPro" id="IPR013517">
    <property type="entry name" value="FG-GAP"/>
</dbReference>
<dbReference type="Proteomes" id="UP000008206">
    <property type="component" value="Chromosome"/>
</dbReference>
<dbReference type="RefSeq" id="WP_013321645.1">
    <property type="nucleotide sequence ID" value="NC_014501.1"/>
</dbReference>
<dbReference type="eggNOG" id="COG0739">
    <property type="taxonomic scope" value="Bacteria"/>
</dbReference>
<dbReference type="InterPro" id="IPR028994">
    <property type="entry name" value="Integrin_alpha_N"/>
</dbReference>
<name>E0U5E8_GLOV7</name>
<dbReference type="SUPFAM" id="SSF69318">
    <property type="entry name" value="Integrin alpha N-terminal domain"/>
    <property type="match status" value="1"/>
</dbReference>
<reference evidence="4" key="1">
    <citation type="journal article" date="2011" name="MBio">
        <title>Novel metabolic attributes of the genus Cyanothece, comprising a group of unicellular nitrogen-fixing Cyanobacteria.</title>
        <authorList>
            <person name="Bandyopadhyay A."/>
            <person name="Elvitigala T."/>
            <person name="Welsh E."/>
            <person name="Stockel J."/>
            <person name="Liberton M."/>
            <person name="Min H."/>
            <person name="Sherman L.A."/>
            <person name="Pakrasi H.B."/>
        </authorList>
    </citation>
    <scope>NUCLEOTIDE SEQUENCE [LARGE SCALE GENOMIC DNA]</scope>
    <source>
        <strain evidence="4">PCC 7822</strain>
    </source>
</reference>
<dbReference type="AlphaFoldDB" id="E0U5E8"/>
<dbReference type="Pfam" id="PF13517">
    <property type="entry name" value="FG-GAP_3"/>
    <property type="match status" value="2"/>
</dbReference>
<dbReference type="Gene3D" id="2.130.10.130">
    <property type="entry name" value="Integrin alpha, N-terminal"/>
    <property type="match status" value="2"/>
</dbReference>
<dbReference type="CDD" id="cd12797">
    <property type="entry name" value="M23_peptidase"/>
    <property type="match status" value="1"/>
</dbReference>
<evidence type="ECO:0000256" key="1">
    <source>
        <dbReference type="ARBA" id="ARBA00022729"/>
    </source>
</evidence>
<dbReference type="OrthoDB" id="427753at2"/>
<dbReference type="HOGENOM" id="CLU_418403_0_0_3"/>
<dbReference type="eggNOG" id="COG0501">
    <property type="taxonomic scope" value="Bacteria"/>
</dbReference>
<dbReference type="PANTHER" id="PTHR46580:SF4">
    <property type="entry name" value="ATP_GTP-BINDING PROTEIN"/>
    <property type="match status" value="1"/>
</dbReference>
<dbReference type="EMBL" id="CP002198">
    <property type="protein sequence ID" value="ADN13538.1"/>
    <property type="molecule type" value="Genomic_DNA"/>
</dbReference>
<dbReference type="InterPro" id="IPR016047">
    <property type="entry name" value="M23ase_b-sheet_dom"/>
</dbReference>
<evidence type="ECO:0000259" key="2">
    <source>
        <dbReference type="Pfam" id="PF01551"/>
    </source>
</evidence>
<keyword evidence="1" id="KW-0732">Signal</keyword>
<gene>
    <name evidence="3" type="ordered locus">Cyan7822_1546</name>
</gene>
<accession>E0U5E8</accession>
<keyword evidence="4" id="KW-1185">Reference proteome</keyword>
<organism evidence="3 4">
    <name type="scientific">Gloeothece verrucosa (strain PCC 7822)</name>
    <name type="common">Cyanothece sp. (strain PCC 7822)</name>
    <dbReference type="NCBI Taxonomy" id="497965"/>
    <lineage>
        <taxon>Bacteria</taxon>
        <taxon>Bacillati</taxon>
        <taxon>Cyanobacteriota</taxon>
        <taxon>Cyanophyceae</taxon>
        <taxon>Oscillatoriophycideae</taxon>
        <taxon>Chroococcales</taxon>
        <taxon>Aphanothecaceae</taxon>
        <taxon>Gloeothece</taxon>
        <taxon>Gloeothece verrucosa</taxon>
    </lineage>
</organism>
<sequence>MFEVLADLQADSIDSISGLNTNEPVHPSLTSLNPFLGNSKTPALGLVDNFSDLNINSLTDISLIYPVEEAGCLVEDQLTRFATQPEFYDQFGLAFGENYNQEIAESIRQSLAQGDFSQLPKVEIISSDILGNANGAYANSVQTIFLSDQFVKTHNIEEIAGVLTEEIGHYIDSQINRFDAAGDEGDIFSHLVQGKLLPDEKLALLKLEDDSGVITVGGQNILIEKSQSSDLNGDRRDDLVLRAPDGNIDGWLLNSQGKATSPHRIGFADNSWSVVGIGDLNGDGRDDLVLRAPDGNIDGWLLNSQGKATSPHRIGFADNSWSVVGIGDLNGDGRDDLVLRAPDGNIDGWLLNSQGKATSPHRIGFADNSWSVVGIGDLNGDGRDDLVLRAPDGNIDGWLLNSQGKATSPHRIGFADNSWSVVGIGDLNGDGRDDLVLRAPDGNIDGWLLNSQGKATSPHRIGFADNSWSVVGESGYYRELSSLTDNDWNYQSRDNLFFDGNLQNGESLASVKQIYSDLSNGIFGSYKVMTAGYKDTTNYDGIHYGIDMGSTAGNTVKTVIGGTATLIQNISGNYFIGIKGDDGNLWIYGHLKNYTNGIVGKRVEAGSIIGTVFDGASYQGYWMYPHTHLEVHKGHNYNQANSISPLQAYWKWRNR</sequence>
<proteinExistence type="predicted"/>
<dbReference type="PANTHER" id="PTHR46580">
    <property type="entry name" value="SENSOR KINASE-RELATED"/>
    <property type="match status" value="1"/>
</dbReference>
<dbReference type="SUPFAM" id="SSF51261">
    <property type="entry name" value="Duplicated hybrid motif"/>
    <property type="match status" value="1"/>
</dbReference>
<dbReference type="Pfam" id="PF01551">
    <property type="entry name" value="Peptidase_M23"/>
    <property type="match status" value="1"/>
</dbReference>
<evidence type="ECO:0000313" key="3">
    <source>
        <dbReference type="EMBL" id="ADN13538.1"/>
    </source>
</evidence>
<evidence type="ECO:0000313" key="4">
    <source>
        <dbReference type="Proteomes" id="UP000008206"/>
    </source>
</evidence>
<feature type="domain" description="M23ase beta-sheet core" evidence="2">
    <location>
        <begin position="542"/>
        <end position="636"/>
    </location>
</feature>
<dbReference type="KEGG" id="cyj:Cyan7822_1546"/>
<dbReference type="Gene3D" id="2.70.70.10">
    <property type="entry name" value="Glucose Permease (Domain IIA)"/>
    <property type="match status" value="1"/>
</dbReference>